<feature type="domain" description="DUF4136" evidence="2">
    <location>
        <begin position="34"/>
        <end position="188"/>
    </location>
</feature>
<evidence type="ECO:0000313" key="4">
    <source>
        <dbReference type="Proteomes" id="UP000199119"/>
    </source>
</evidence>
<gene>
    <name evidence="3" type="ORF">SAMN04489711_113129</name>
</gene>
<feature type="chain" id="PRO_5011475575" description="DUF4136 domain-containing protein" evidence="1">
    <location>
        <begin position="21"/>
        <end position="243"/>
    </location>
</feature>
<dbReference type="OrthoDB" id="8687009at2"/>
<organism evidence="3 4">
    <name type="scientific">Paracidovorax wautersii</name>
    <dbReference type="NCBI Taxonomy" id="1177982"/>
    <lineage>
        <taxon>Bacteria</taxon>
        <taxon>Pseudomonadati</taxon>
        <taxon>Pseudomonadota</taxon>
        <taxon>Betaproteobacteria</taxon>
        <taxon>Burkholderiales</taxon>
        <taxon>Comamonadaceae</taxon>
        <taxon>Paracidovorax</taxon>
    </lineage>
</organism>
<accession>A0A1I2G6X4</accession>
<evidence type="ECO:0000259" key="2">
    <source>
        <dbReference type="Pfam" id="PF13590"/>
    </source>
</evidence>
<protein>
    <recommendedName>
        <fullName evidence="2">DUF4136 domain-containing protein</fullName>
    </recommendedName>
</protein>
<dbReference type="PROSITE" id="PS51257">
    <property type="entry name" value="PROKAR_LIPOPROTEIN"/>
    <property type="match status" value="1"/>
</dbReference>
<sequence length="243" mass="26212">MTIVRWLCSLMLCAAAAVLAGCATTHVVDSDVRSYSTLTALPQPPTYRLERLPSQAAHAASFNTIEALAQQSLARVGLQRDDTNARLVLQISAQGSYVRPAWPYYNDPFYGPFGWGWGVGYGRRMGWGFGGSWMDRPPTLHRREVSLVLRDAATQKIVYETSAVYEDVWTDDPAIFGILFDAALTGFPQPPAGPRQVRTTISPGGAPATITVAPSAAPAAGVVVQPAPQARPQVLQPQPQPKP</sequence>
<proteinExistence type="predicted"/>
<dbReference type="InterPro" id="IPR025411">
    <property type="entry name" value="DUF4136"/>
</dbReference>
<dbReference type="EMBL" id="FONX01000013">
    <property type="protein sequence ID" value="SFF12899.1"/>
    <property type="molecule type" value="Genomic_DNA"/>
</dbReference>
<dbReference type="STRING" id="1177982.SAMN04489711_113129"/>
<keyword evidence="4" id="KW-1185">Reference proteome</keyword>
<dbReference type="Pfam" id="PF13590">
    <property type="entry name" value="DUF4136"/>
    <property type="match status" value="1"/>
</dbReference>
<dbReference type="Proteomes" id="UP000199119">
    <property type="component" value="Unassembled WGS sequence"/>
</dbReference>
<keyword evidence="1" id="KW-0732">Signal</keyword>
<name>A0A1I2G6X4_9BURK</name>
<evidence type="ECO:0000313" key="3">
    <source>
        <dbReference type="EMBL" id="SFF12899.1"/>
    </source>
</evidence>
<feature type="signal peptide" evidence="1">
    <location>
        <begin position="1"/>
        <end position="20"/>
    </location>
</feature>
<dbReference type="RefSeq" id="WP_092940681.1">
    <property type="nucleotide sequence ID" value="NZ_FONX01000013.1"/>
</dbReference>
<dbReference type="AlphaFoldDB" id="A0A1I2G6X4"/>
<evidence type="ECO:0000256" key="1">
    <source>
        <dbReference type="SAM" id="SignalP"/>
    </source>
</evidence>
<reference evidence="4" key="1">
    <citation type="submission" date="2016-10" db="EMBL/GenBank/DDBJ databases">
        <authorList>
            <person name="Varghese N."/>
            <person name="Submissions S."/>
        </authorList>
    </citation>
    <scope>NUCLEOTIDE SEQUENCE [LARGE SCALE GENOMIC DNA]</scope>
    <source>
        <strain evidence="4">DSM 27981</strain>
    </source>
</reference>